<reference evidence="2" key="1">
    <citation type="submission" date="2021-03" db="EMBL/GenBank/DDBJ databases">
        <title>Draft genome sequence of rust myrtle Austropuccinia psidii MF-1, a brazilian biotype.</title>
        <authorList>
            <person name="Quecine M.C."/>
            <person name="Pachon D.M.R."/>
            <person name="Bonatelli M.L."/>
            <person name="Correr F.H."/>
            <person name="Franceschini L.M."/>
            <person name="Leite T.F."/>
            <person name="Margarido G.R.A."/>
            <person name="Almeida C.A."/>
            <person name="Ferrarezi J.A."/>
            <person name="Labate C.A."/>
        </authorList>
    </citation>
    <scope>NUCLEOTIDE SEQUENCE</scope>
    <source>
        <strain evidence="2">MF-1</strain>
    </source>
</reference>
<dbReference type="InterPro" id="IPR054722">
    <property type="entry name" value="PolX-like_BBD"/>
</dbReference>
<comment type="caution">
    <text evidence="2">The sequence shown here is derived from an EMBL/GenBank/DDBJ whole genome shotgun (WGS) entry which is preliminary data.</text>
</comment>
<sequence>MDWQLCFFDGNLQNYIDHCRKLMMELDAISIVVPNESLSYSLLGKLRGNPHLVQSVETLIFNKDIIKKPLAILYQLQDFASHSNLSNYTNNKKETSSSSLVTTYDEPHKIVFYCSQGKYNKRCTTHKKEECWVENPHLRTSRHKNKQNNNPLDHLSIAQALTTIGGDLTPDQNQVVIDCGATHHMFNSPTFFCNPLIDIKSKVETGDVQSNLLALGLGEVLLKRGNRTLYLKNCLYVPK</sequence>
<keyword evidence="3" id="KW-1185">Reference proteome</keyword>
<organism evidence="2 3">
    <name type="scientific">Austropuccinia psidii MF-1</name>
    <dbReference type="NCBI Taxonomy" id="1389203"/>
    <lineage>
        <taxon>Eukaryota</taxon>
        <taxon>Fungi</taxon>
        <taxon>Dikarya</taxon>
        <taxon>Basidiomycota</taxon>
        <taxon>Pucciniomycotina</taxon>
        <taxon>Pucciniomycetes</taxon>
        <taxon>Pucciniales</taxon>
        <taxon>Sphaerophragmiaceae</taxon>
        <taxon>Austropuccinia</taxon>
    </lineage>
</organism>
<evidence type="ECO:0000313" key="2">
    <source>
        <dbReference type="EMBL" id="MBW0482253.1"/>
    </source>
</evidence>
<name>A0A9Q3CEB6_9BASI</name>
<dbReference type="Proteomes" id="UP000765509">
    <property type="component" value="Unassembled WGS sequence"/>
</dbReference>
<gene>
    <name evidence="2" type="ORF">O181_021968</name>
</gene>
<protein>
    <recommendedName>
        <fullName evidence="1">Retrovirus-related Pol polyprotein from transposon TNT 1-94-like beta-barrel domain-containing protein</fullName>
    </recommendedName>
</protein>
<proteinExistence type="predicted"/>
<dbReference type="Pfam" id="PF22936">
    <property type="entry name" value="Pol_BBD"/>
    <property type="match status" value="1"/>
</dbReference>
<dbReference type="OrthoDB" id="8029976at2759"/>
<evidence type="ECO:0000313" key="3">
    <source>
        <dbReference type="Proteomes" id="UP000765509"/>
    </source>
</evidence>
<dbReference type="EMBL" id="AVOT02006710">
    <property type="protein sequence ID" value="MBW0482253.1"/>
    <property type="molecule type" value="Genomic_DNA"/>
</dbReference>
<feature type="domain" description="Retrovirus-related Pol polyprotein from transposon TNT 1-94-like beta-barrel" evidence="1">
    <location>
        <begin position="176"/>
        <end position="239"/>
    </location>
</feature>
<dbReference type="AlphaFoldDB" id="A0A9Q3CEB6"/>
<evidence type="ECO:0000259" key="1">
    <source>
        <dbReference type="Pfam" id="PF22936"/>
    </source>
</evidence>
<accession>A0A9Q3CEB6</accession>